<feature type="domain" description="CMP/dCMP-type deaminase" evidence="10">
    <location>
        <begin position="10"/>
        <end position="120"/>
    </location>
</feature>
<evidence type="ECO:0000256" key="4">
    <source>
        <dbReference type="ARBA" id="ARBA00019216"/>
    </source>
</evidence>
<evidence type="ECO:0000256" key="3">
    <source>
        <dbReference type="ARBA" id="ARBA00012740"/>
    </source>
</evidence>
<dbReference type="EC" id="3.5.4.33" evidence="3"/>
<dbReference type="PROSITE" id="PS51747">
    <property type="entry name" value="CYT_DCMP_DEAMINASES_2"/>
    <property type="match status" value="1"/>
</dbReference>
<sequence length="160" mass="17751">MSVDTQFNTLSHEDWMQRALRLASQAFNDDEVPIGCVIIHDNKIIGQGYNQCESLNDATAHAEMIAITAACSTLDDWRLNECSIYVTKEPCSMCAGAIINSRIEKLYFGCYDKEFGACGSKFEVCGNSNFTTPSIIKGDILGADASALLQQYFIKKRKEK</sequence>
<dbReference type="InterPro" id="IPR002125">
    <property type="entry name" value="CMP_dCMP_dom"/>
</dbReference>
<dbReference type="InterPro" id="IPR016193">
    <property type="entry name" value="Cytidine_deaminase-like"/>
</dbReference>
<dbReference type="PROSITE" id="PS00903">
    <property type="entry name" value="CYT_DCMP_DEAMINASES_1"/>
    <property type="match status" value="1"/>
</dbReference>
<evidence type="ECO:0000256" key="1">
    <source>
        <dbReference type="ARBA" id="ARBA00001947"/>
    </source>
</evidence>
<gene>
    <name evidence="11" type="ORF">METZ01_LOCUS18027</name>
</gene>
<evidence type="ECO:0000256" key="8">
    <source>
        <dbReference type="ARBA" id="ARBA00022833"/>
    </source>
</evidence>
<keyword evidence="5" id="KW-0819">tRNA processing</keyword>
<accession>A0A381PIA3</accession>
<dbReference type="InterPro" id="IPR016192">
    <property type="entry name" value="APOBEC/CMP_deaminase_Zn-bd"/>
</dbReference>
<keyword evidence="7" id="KW-0378">Hydrolase</keyword>
<dbReference type="GO" id="GO:0052717">
    <property type="term" value="F:tRNA-specific adenosine-34 deaminase activity"/>
    <property type="evidence" value="ECO:0007669"/>
    <property type="project" value="UniProtKB-EC"/>
</dbReference>
<dbReference type="EMBL" id="UINC01000952">
    <property type="protein sequence ID" value="SUZ65173.1"/>
    <property type="molecule type" value="Genomic_DNA"/>
</dbReference>
<dbReference type="SUPFAM" id="SSF53927">
    <property type="entry name" value="Cytidine deaminase-like"/>
    <property type="match status" value="1"/>
</dbReference>
<evidence type="ECO:0000256" key="7">
    <source>
        <dbReference type="ARBA" id="ARBA00022801"/>
    </source>
</evidence>
<dbReference type="GO" id="GO:0008270">
    <property type="term" value="F:zinc ion binding"/>
    <property type="evidence" value="ECO:0007669"/>
    <property type="project" value="InterPro"/>
</dbReference>
<dbReference type="InterPro" id="IPR028883">
    <property type="entry name" value="tRNA_aden_deaminase"/>
</dbReference>
<dbReference type="AlphaFoldDB" id="A0A381PIA3"/>
<protein>
    <recommendedName>
        <fullName evidence="4">tRNA-specific adenosine deaminase 2</fullName>
        <ecNumber evidence="3">3.5.4.33</ecNumber>
    </recommendedName>
</protein>
<dbReference type="InterPro" id="IPR058535">
    <property type="entry name" value="MafB19-deam"/>
</dbReference>
<dbReference type="GO" id="GO:0002100">
    <property type="term" value="P:tRNA wobble adenosine to inosine editing"/>
    <property type="evidence" value="ECO:0007669"/>
    <property type="project" value="InterPro"/>
</dbReference>
<comment type="cofactor">
    <cofactor evidence="1">
        <name>Zn(2+)</name>
        <dbReference type="ChEBI" id="CHEBI:29105"/>
    </cofactor>
</comment>
<proteinExistence type="inferred from homology"/>
<dbReference type="Pfam" id="PF14437">
    <property type="entry name" value="MafB19-deam"/>
    <property type="match status" value="1"/>
</dbReference>
<comment type="similarity">
    <text evidence="2">Belongs to the cytidine and deoxycytidylate deaminase family. ADAT2 subfamily.</text>
</comment>
<evidence type="ECO:0000256" key="5">
    <source>
        <dbReference type="ARBA" id="ARBA00022694"/>
    </source>
</evidence>
<name>A0A381PIA3_9ZZZZ</name>
<keyword evidence="6" id="KW-0479">Metal-binding</keyword>
<evidence type="ECO:0000259" key="10">
    <source>
        <dbReference type="PROSITE" id="PS51747"/>
    </source>
</evidence>
<dbReference type="Gene3D" id="3.40.140.10">
    <property type="entry name" value="Cytidine Deaminase, domain 2"/>
    <property type="match status" value="1"/>
</dbReference>
<dbReference type="PANTHER" id="PTHR11079:SF179">
    <property type="entry name" value="TRNA(ADENINE(34)) DEAMINASE, CHLOROPLASTIC"/>
    <property type="match status" value="1"/>
</dbReference>
<dbReference type="PANTHER" id="PTHR11079">
    <property type="entry name" value="CYTOSINE DEAMINASE FAMILY MEMBER"/>
    <property type="match status" value="1"/>
</dbReference>
<evidence type="ECO:0000256" key="2">
    <source>
        <dbReference type="ARBA" id="ARBA00010669"/>
    </source>
</evidence>
<evidence type="ECO:0000256" key="9">
    <source>
        <dbReference type="ARBA" id="ARBA00048045"/>
    </source>
</evidence>
<comment type="catalytic activity">
    <reaction evidence="9">
        <text>adenosine(34) in tRNA + H2O + H(+) = inosine(34) in tRNA + NH4(+)</text>
        <dbReference type="Rhea" id="RHEA:43168"/>
        <dbReference type="Rhea" id="RHEA-COMP:10373"/>
        <dbReference type="Rhea" id="RHEA-COMP:10374"/>
        <dbReference type="ChEBI" id="CHEBI:15377"/>
        <dbReference type="ChEBI" id="CHEBI:15378"/>
        <dbReference type="ChEBI" id="CHEBI:28938"/>
        <dbReference type="ChEBI" id="CHEBI:74411"/>
        <dbReference type="ChEBI" id="CHEBI:82852"/>
        <dbReference type="EC" id="3.5.4.33"/>
    </reaction>
</comment>
<reference evidence="11" key="1">
    <citation type="submission" date="2018-05" db="EMBL/GenBank/DDBJ databases">
        <authorList>
            <person name="Lanie J.A."/>
            <person name="Ng W.-L."/>
            <person name="Kazmierczak K.M."/>
            <person name="Andrzejewski T.M."/>
            <person name="Davidsen T.M."/>
            <person name="Wayne K.J."/>
            <person name="Tettelin H."/>
            <person name="Glass J.I."/>
            <person name="Rusch D."/>
            <person name="Podicherti R."/>
            <person name="Tsui H.-C.T."/>
            <person name="Winkler M.E."/>
        </authorList>
    </citation>
    <scope>NUCLEOTIDE SEQUENCE</scope>
</reference>
<evidence type="ECO:0000313" key="11">
    <source>
        <dbReference type="EMBL" id="SUZ65173.1"/>
    </source>
</evidence>
<keyword evidence="8" id="KW-0862">Zinc</keyword>
<evidence type="ECO:0000256" key="6">
    <source>
        <dbReference type="ARBA" id="ARBA00022723"/>
    </source>
</evidence>
<organism evidence="11">
    <name type="scientific">marine metagenome</name>
    <dbReference type="NCBI Taxonomy" id="408172"/>
    <lineage>
        <taxon>unclassified sequences</taxon>
        <taxon>metagenomes</taxon>
        <taxon>ecological metagenomes</taxon>
    </lineage>
</organism>
<dbReference type="CDD" id="cd01285">
    <property type="entry name" value="nucleoside_deaminase"/>
    <property type="match status" value="1"/>
</dbReference>
<dbReference type="HAMAP" id="MF_00972">
    <property type="entry name" value="tRNA_aden_deaminase"/>
    <property type="match status" value="1"/>
</dbReference>